<evidence type="ECO:0000256" key="13">
    <source>
        <dbReference type="ARBA" id="ARBA00023008"/>
    </source>
</evidence>
<dbReference type="SUPFAM" id="SSF46626">
    <property type="entry name" value="Cytochrome c"/>
    <property type="match status" value="1"/>
</dbReference>
<keyword evidence="11 19" id="KW-1133">Transmembrane helix</keyword>
<organism evidence="22 23">
    <name type="scientific">Acidisphaera rubrifaciens HS-AP3</name>
    <dbReference type="NCBI Taxonomy" id="1231350"/>
    <lineage>
        <taxon>Bacteria</taxon>
        <taxon>Pseudomonadati</taxon>
        <taxon>Pseudomonadota</taxon>
        <taxon>Alphaproteobacteria</taxon>
        <taxon>Acetobacterales</taxon>
        <taxon>Acetobacteraceae</taxon>
        <taxon>Acidisphaera</taxon>
    </lineage>
</organism>
<comment type="catalytic activity">
    <reaction evidence="17">
        <text>4 Fe(II)-[cytochrome c] + O2 + 8 H(+)(in) = 4 Fe(III)-[cytochrome c] + 2 H2O + 4 H(+)(out)</text>
        <dbReference type="Rhea" id="RHEA:11436"/>
        <dbReference type="Rhea" id="RHEA-COMP:10350"/>
        <dbReference type="Rhea" id="RHEA-COMP:14399"/>
        <dbReference type="ChEBI" id="CHEBI:15377"/>
        <dbReference type="ChEBI" id="CHEBI:15378"/>
        <dbReference type="ChEBI" id="CHEBI:15379"/>
        <dbReference type="ChEBI" id="CHEBI:29033"/>
        <dbReference type="ChEBI" id="CHEBI:29034"/>
        <dbReference type="EC" id="7.1.1.9"/>
    </reaction>
</comment>
<comment type="similarity">
    <text evidence="2">Belongs to the cytochrome c oxidase subunit 2 family.</text>
</comment>
<dbReference type="InterPro" id="IPR008972">
    <property type="entry name" value="Cupredoxin"/>
</dbReference>
<evidence type="ECO:0000256" key="6">
    <source>
        <dbReference type="ARBA" id="ARBA00022660"/>
    </source>
</evidence>
<proteinExistence type="inferred from homology"/>
<keyword evidence="4" id="KW-0813">Transport</keyword>
<dbReference type="OrthoDB" id="9781261at2"/>
<keyword evidence="13" id="KW-0186">Copper</keyword>
<dbReference type="AlphaFoldDB" id="A0A0D6P5X1"/>
<dbReference type="InterPro" id="IPR009056">
    <property type="entry name" value="Cyt_c-like_dom"/>
</dbReference>
<dbReference type="EC" id="7.1.1.9" evidence="3"/>
<sequence length="313" mass="34639">MNPQQQALSLWPSAASAAATSADHLIWSFTALTLVLVVPIFLGIAWFALRYRDGKTANRRLRHGHDRMIELGWMIIPFVLTLIFFVWGMRLFVDQKLPPANAMRIEAIGRQWMWKFEHPGGQAEINDLHVPAGQPVLINMISQDVIHGLYVPALRIQMETLPGRYTQLWFNADRVGTYRLLCSEFCGTDHSTMVGLLYVMTPADYAAWLARSHHGERIVSAGRRLFASYGCAGCHDGGTVAAPALAGLYGQVAANGAYVDDTYLRSAILDPDSTRVPGQPAVMPPFKGVVSEDDLFRLIAYIKSLDPAAEASR</sequence>
<evidence type="ECO:0000256" key="1">
    <source>
        <dbReference type="ARBA" id="ARBA00004141"/>
    </source>
</evidence>
<comment type="function">
    <text evidence="15">Subunits I and II form the functional core of the enzyme complex. Electrons originating in cytochrome c are transferred via heme a and Cu(A) to the binuclear center formed by heme a3 and Cu(B).</text>
</comment>
<dbReference type="SUPFAM" id="SSF49503">
    <property type="entry name" value="Cupredoxins"/>
    <property type="match status" value="1"/>
</dbReference>
<feature type="domain" description="Cytochrome oxidase subunit II copper A binding" evidence="20">
    <location>
        <begin position="100"/>
        <end position="211"/>
    </location>
</feature>
<dbReference type="InterPro" id="IPR001505">
    <property type="entry name" value="Copper_CuA"/>
</dbReference>
<keyword evidence="7 19" id="KW-0812">Transmembrane</keyword>
<keyword evidence="12 18" id="KW-0408">Iron</keyword>
<accession>A0A0D6P5X1</accession>
<dbReference type="InterPro" id="IPR045187">
    <property type="entry name" value="CcO_II"/>
</dbReference>
<evidence type="ECO:0000256" key="19">
    <source>
        <dbReference type="SAM" id="Phobius"/>
    </source>
</evidence>
<dbReference type="Gene3D" id="2.60.40.420">
    <property type="entry name" value="Cupredoxins - blue copper proteins"/>
    <property type="match status" value="1"/>
</dbReference>
<protein>
    <recommendedName>
        <fullName evidence="3">cytochrome-c oxidase</fullName>
        <ecNumber evidence="3">7.1.1.9</ecNumber>
    </recommendedName>
    <alternativeName>
        <fullName evidence="16">Cytochrome aa3 subunit 2</fullName>
    </alternativeName>
</protein>
<evidence type="ECO:0000256" key="18">
    <source>
        <dbReference type="PROSITE-ProRule" id="PRU00433"/>
    </source>
</evidence>
<keyword evidence="5 18" id="KW-0349">Heme</keyword>
<dbReference type="NCBIfam" id="TIGR02866">
    <property type="entry name" value="CoxB"/>
    <property type="match status" value="1"/>
</dbReference>
<dbReference type="GO" id="GO:0016020">
    <property type="term" value="C:membrane"/>
    <property type="evidence" value="ECO:0007669"/>
    <property type="project" value="UniProtKB-SubCell"/>
</dbReference>
<evidence type="ECO:0000313" key="23">
    <source>
        <dbReference type="Proteomes" id="UP000032680"/>
    </source>
</evidence>
<dbReference type="PROSITE" id="PS00078">
    <property type="entry name" value="COX2"/>
    <property type="match status" value="1"/>
</dbReference>
<dbReference type="GO" id="GO:0016491">
    <property type="term" value="F:oxidoreductase activity"/>
    <property type="evidence" value="ECO:0007669"/>
    <property type="project" value="InterPro"/>
</dbReference>
<feature type="transmembrane region" description="Helical" evidence="19">
    <location>
        <begin position="71"/>
        <end position="93"/>
    </location>
</feature>
<evidence type="ECO:0000256" key="16">
    <source>
        <dbReference type="ARBA" id="ARBA00031399"/>
    </source>
</evidence>
<dbReference type="InterPro" id="IPR002429">
    <property type="entry name" value="CcO_II-like_C"/>
</dbReference>
<evidence type="ECO:0000256" key="10">
    <source>
        <dbReference type="ARBA" id="ARBA00022982"/>
    </source>
</evidence>
<feature type="domain" description="Cytochrome c" evidence="21">
    <location>
        <begin position="217"/>
        <end position="306"/>
    </location>
</feature>
<evidence type="ECO:0000256" key="2">
    <source>
        <dbReference type="ARBA" id="ARBA00007866"/>
    </source>
</evidence>
<evidence type="ECO:0000256" key="7">
    <source>
        <dbReference type="ARBA" id="ARBA00022692"/>
    </source>
</evidence>
<keyword evidence="8 18" id="KW-0479">Metal-binding</keyword>
<dbReference type="PROSITE" id="PS51007">
    <property type="entry name" value="CYTC"/>
    <property type="match status" value="1"/>
</dbReference>
<dbReference type="EMBL" id="BANB01000155">
    <property type="protein sequence ID" value="GAN76731.1"/>
    <property type="molecule type" value="Genomic_DNA"/>
</dbReference>
<evidence type="ECO:0000256" key="4">
    <source>
        <dbReference type="ARBA" id="ARBA00022448"/>
    </source>
</evidence>
<comment type="subcellular location">
    <subcellularLocation>
        <location evidence="1">Membrane</location>
        <topology evidence="1">Multi-pass membrane protein</topology>
    </subcellularLocation>
</comment>
<dbReference type="InterPro" id="IPR014222">
    <property type="entry name" value="Cyt_c_oxidase_su2"/>
</dbReference>
<evidence type="ECO:0000256" key="3">
    <source>
        <dbReference type="ARBA" id="ARBA00012949"/>
    </source>
</evidence>
<evidence type="ECO:0000313" key="22">
    <source>
        <dbReference type="EMBL" id="GAN76731.1"/>
    </source>
</evidence>
<keyword evidence="6" id="KW-0679">Respiratory chain</keyword>
<keyword evidence="23" id="KW-1185">Reference proteome</keyword>
<dbReference type="RefSeq" id="WP_048860608.1">
    <property type="nucleotide sequence ID" value="NZ_BANB01000155.1"/>
</dbReference>
<dbReference type="GO" id="GO:0020037">
    <property type="term" value="F:heme binding"/>
    <property type="evidence" value="ECO:0007669"/>
    <property type="project" value="InterPro"/>
</dbReference>
<evidence type="ECO:0000256" key="9">
    <source>
        <dbReference type="ARBA" id="ARBA00022967"/>
    </source>
</evidence>
<evidence type="ECO:0000256" key="11">
    <source>
        <dbReference type="ARBA" id="ARBA00022989"/>
    </source>
</evidence>
<dbReference type="Pfam" id="PF00034">
    <property type="entry name" value="Cytochrom_C"/>
    <property type="match status" value="1"/>
</dbReference>
<dbReference type="Proteomes" id="UP000032680">
    <property type="component" value="Unassembled WGS sequence"/>
</dbReference>
<dbReference type="PANTHER" id="PTHR22888:SF9">
    <property type="entry name" value="CYTOCHROME C OXIDASE SUBUNIT 2"/>
    <property type="match status" value="1"/>
</dbReference>
<comment type="caution">
    <text evidence="22">The sequence shown here is derived from an EMBL/GenBank/DDBJ whole genome shotgun (WGS) entry which is preliminary data.</text>
</comment>
<keyword evidence="10" id="KW-0249">Electron transport</keyword>
<dbReference type="CDD" id="cd13915">
    <property type="entry name" value="CuRO_HCO_II_like_2"/>
    <property type="match status" value="1"/>
</dbReference>
<evidence type="ECO:0000259" key="20">
    <source>
        <dbReference type="PROSITE" id="PS50857"/>
    </source>
</evidence>
<feature type="transmembrane region" description="Helical" evidence="19">
    <location>
        <begin position="32"/>
        <end position="51"/>
    </location>
</feature>
<evidence type="ECO:0000256" key="8">
    <source>
        <dbReference type="ARBA" id="ARBA00022723"/>
    </source>
</evidence>
<evidence type="ECO:0000256" key="5">
    <source>
        <dbReference type="ARBA" id="ARBA00022617"/>
    </source>
</evidence>
<dbReference type="PANTHER" id="PTHR22888">
    <property type="entry name" value="CYTOCHROME C OXIDASE, SUBUNIT II"/>
    <property type="match status" value="1"/>
</dbReference>
<evidence type="ECO:0000259" key="21">
    <source>
        <dbReference type="PROSITE" id="PS51007"/>
    </source>
</evidence>
<dbReference type="Pfam" id="PF00116">
    <property type="entry name" value="COX2"/>
    <property type="match status" value="1"/>
</dbReference>
<dbReference type="Gene3D" id="1.10.287.90">
    <property type="match status" value="1"/>
</dbReference>
<dbReference type="SUPFAM" id="SSF81464">
    <property type="entry name" value="Cytochrome c oxidase subunit II-like, transmembrane region"/>
    <property type="match status" value="1"/>
</dbReference>
<keyword evidence="9" id="KW-1278">Translocase</keyword>
<gene>
    <name evidence="22" type="ORF">Asru_0155_08</name>
</gene>
<dbReference type="PROSITE" id="PS50857">
    <property type="entry name" value="COX2_CUA"/>
    <property type="match status" value="1"/>
</dbReference>
<dbReference type="GO" id="GO:0005507">
    <property type="term" value="F:copper ion binding"/>
    <property type="evidence" value="ECO:0007669"/>
    <property type="project" value="InterPro"/>
</dbReference>
<evidence type="ECO:0000256" key="15">
    <source>
        <dbReference type="ARBA" id="ARBA00024688"/>
    </source>
</evidence>
<evidence type="ECO:0000256" key="12">
    <source>
        <dbReference type="ARBA" id="ARBA00023004"/>
    </source>
</evidence>
<name>A0A0D6P5X1_9PROT</name>
<dbReference type="GO" id="GO:0042773">
    <property type="term" value="P:ATP synthesis coupled electron transport"/>
    <property type="evidence" value="ECO:0007669"/>
    <property type="project" value="TreeGrafter"/>
</dbReference>
<dbReference type="GO" id="GO:0004129">
    <property type="term" value="F:cytochrome-c oxidase activity"/>
    <property type="evidence" value="ECO:0007669"/>
    <property type="project" value="UniProtKB-EC"/>
</dbReference>
<dbReference type="InterPro" id="IPR036257">
    <property type="entry name" value="Cyt_c_oxidase_su2_TM_sf"/>
</dbReference>
<evidence type="ECO:0000256" key="17">
    <source>
        <dbReference type="ARBA" id="ARBA00047816"/>
    </source>
</evidence>
<reference evidence="22 23" key="1">
    <citation type="submission" date="2012-11" db="EMBL/GenBank/DDBJ databases">
        <title>Whole genome sequence of Acidisphaera rubrifaciens HS-AP3.</title>
        <authorList>
            <person name="Azuma Y."/>
            <person name="Higashiura N."/>
            <person name="Hirakawa H."/>
            <person name="Matsushita K."/>
        </authorList>
    </citation>
    <scope>NUCLEOTIDE SEQUENCE [LARGE SCALE GENOMIC DNA]</scope>
    <source>
        <strain evidence="22 23">HS-AP3</strain>
    </source>
</reference>
<dbReference type="InterPro" id="IPR036909">
    <property type="entry name" value="Cyt_c-like_dom_sf"/>
</dbReference>
<evidence type="ECO:0000256" key="14">
    <source>
        <dbReference type="ARBA" id="ARBA00023136"/>
    </source>
</evidence>
<keyword evidence="14 19" id="KW-0472">Membrane</keyword>